<keyword evidence="2" id="KW-1185">Reference proteome</keyword>
<protein>
    <submittedName>
        <fullName evidence="1">Uncharacterized protein</fullName>
    </submittedName>
</protein>
<dbReference type="NCBIfam" id="NF047389">
    <property type="entry name" value="ATPase_Sll1717"/>
    <property type="match status" value="1"/>
</dbReference>
<organism evidence="1 2">
    <name type="scientific">Oerskovia douganii</name>
    <dbReference type="NCBI Taxonomy" id="2762210"/>
    <lineage>
        <taxon>Bacteria</taxon>
        <taxon>Bacillati</taxon>
        <taxon>Actinomycetota</taxon>
        <taxon>Actinomycetes</taxon>
        <taxon>Micrococcales</taxon>
        <taxon>Cellulomonadaceae</taxon>
        <taxon>Oerskovia</taxon>
    </lineage>
</organism>
<reference evidence="1 2" key="1">
    <citation type="submission" date="2020-08" db="EMBL/GenBank/DDBJ databases">
        <title>A Genomic Blueprint of the Chicken Gut Microbiome.</title>
        <authorList>
            <person name="Gilroy R."/>
            <person name="Ravi A."/>
            <person name="Getino M."/>
            <person name="Pursley I."/>
            <person name="Horton D.L."/>
            <person name="Alikhan N.-F."/>
            <person name="Baker D."/>
            <person name="Gharbi K."/>
            <person name="Hall N."/>
            <person name="Watson M."/>
            <person name="Adriaenssens E.M."/>
            <person name="Foster-Nyarko E."/>
            <person name="Jarju S."/>
            <person name="Secka A."/>
            <person name="Antonio M."/>
            <person name="Oren A."/>
            <person name="Chaudhuri R."/>
            <person name="La Ragione R.M."/>
            <person name="Hildebrand F."/>
            <person name="Pallen M.J."/>
        </authorList>
    </citation>
    <scope>NUCLEOTIDE SEQUENCE [LARGE SCALE GENOMIC DNA]</scope>
    <source>
        <strain evidence="1 2">Sa1BUA8</strain>
    </source>
</reference>
<dbReference type="RefSeq" id="WP_193721460.1">
    <property type="nucleotide sequence ID" value="NZ_JACSPN010000039.1"/>
</dbReference>
<evidence type="ECO:0000313" key="1">
    <source>
        <dbReference type="EMBL" id="MBE7702267.1"/>
    </source>
</evidence>
<dbReference type="InterPro" id="IPR059206">
    <property type="entry name" value="Sll1717-like"/>
</dbReference>
<evidence type="ECO:0000313" key="2">
    <source>
        <dbReference type="Proteomes" id="UP000822993"/>
    </source>
</evidence>
<comment type="caution">
    <text evidence="1">The sequence shown here is derived from an EMBL/GenBank/DDBJ whole genome shotgun (WGS) entry which is preliminary data.</text>
</comment>
<dbReference type="Proteomes" id="UP000822993">
    <property type="component" value="Unassembled WGS sequence"/>
</dbReference>
<proteinExistence type="predicted"/>
<dbReference type="EMBL" id="JACSPN010000039">
    <property type="protein sequence ID" value="MBE7702267.1"/>
    <property type="molecule type" value="Genomic_DNA"/>
</dbReference>
<dbReference type="AlphaFoldDB" id="A0A9D5UKN4"/>
<name>A0A9D5UKN4_9CELL</name>
<accession>A0A9D5UKN4</accession>
<sequence length="513" mass="58039">MASVDKRSVIEDITFGGRTAEEESEHLTRYFVETEQWRKVWQDEVDIVFAPKGGGKSAIYSMLVSREDELFDRGVVLVPGENPTGATAFEPIQLDPPTGEVEFVAIWRLYFLVLVVEELEKYDVRSDKLRAIREALASIGLTEGVKKKRTIIVRVREALQRLLVPGSVEAGLSLDPVSGTPSGITAKVTFNEPSVEQELAGMVSVDRLYEDVNDVLGEQSLHVWLILDRLDVAFTASPELEANALRALFRVYRQIEPLGQLRLKIFLRSDIWAEITAGGFRETSHITRDMNLLWNRANLLKLILQRVIQSDVLVGELEVDPALVIASSDAQQELFDRVFPRQVDAGSNKPATFDWALSRTEDGKKIAAPRELIHLFNVVRDRQLARIDTGQAAIAENVYFESQAFRDAHPEVSETRLQKTIYPEYPWLRSWLEALRGQRTLQDVVSLEALWGTARGETEERIRRLVDVGFFEQRGPVTARTYWAPFLYRPALEMVQGSADGLRERTGDSEDLD</sequence>
<gene>
    <name evidence="1" type="ORF">H9623_18405</name>
</gene>